<proteinExistence type="predicted"/>
<gene>
    <name evidence="1" type="ORF">PAXINDRAFT_22283</name>
</gene>
<reference evidence="1 2" key="1">
    <citation type="submission" date="2014-06" db="EMBL/GenBank/DDBJ databases">
        <authorList>
            <consortium name="DOE Joint Genome Institute"/>
            <person name="Kuo A."/>
            <person name="Kohler A."/>
            <person name="Nagy L.G."/>
            <person name="Floudas D."/>
            <person name="Copeland A."/>
            <person name="Barry K.W."/>
            <person name="Cichocki N."/>
            <person name="Veneault-Fourrey C."/>
            <person name="LaButti K."/>
            <person name="Lindquist E.A."/>
            <person name="Lipzen A."/>
            <person name="Lundell T."/>
            <person name="Morin E."/>
            <person name="Murat C."/>
            <person name="Sun H."/>
            <person name="Tunlid A."/>
            <person name="Henrissat B."/>
            <person name="Grigoriev I.V."/>
            <person name="Hibbett D.S."/>
            <person name="Martin F."/>
            <person name="Nordberg H.P."/>
            <person name="Cantor M.N."/>
            <person name="Hua S.X."/>
        </authorList>
    </citation>
    <scope>NUCLEOTIDE SEQUENCE [LARGE SCALE GENOMIC DNA]</scope>
    <source>
        <strain evidence="1 2">ATCC 200175</strain>
    </source>
</reference>
<organism evidence="1 2">
    <name type="scientific">Paxillus involutus ATCC 200175</name>
    <dbReference type="NCBI Taxonomy" id="664439"/>
    <lineage>
        <taxon>Eukaryota</taxon>
        <taxon>Fungi</taxon>
        <taxon>Dikarya</taxon>
        <taxon>Basidiomycota</taxon>
        <taxon>Agaricomycotina</taxon>
        <taxon>Agaricomycetes</taxon>
        <taxon>Agaricomycetidae</taxon>
        <taxon>Boletales</taxon>
        <taxon>Paxilineae</taxon>
        <taxon>Paxillaceae</taxon>
        <taxon>Paxillus</taxon>
    </lineage>
</organism>
<reference evidence="2" key="2">
    <citation type="submission" date="2015-01" db="EMBL/GenBank/DDBJ databases">
        <title>Evolutionary Origins and Diversification of the Mycorrhizal Mutualists.</title>
        <authorList>
            <consortium name="DOE Joint Genome Institute"/>
            <consortium name="Mycorrhizal Genomics Consortium"/>
            <person name="Kohler A."/>
            <person name="Kuo A."/>
            <person name="Nagy L.G."/>
            <person name="Floudas D."/>
            <person name="Copeland A."/>
            <person name="Barry K.W."/>
            <person name="Cichocki N."/>
            <person name="Veneault-Fourrey C."/>
            <person name="LaButti K."/>
            <person name="Lindquist E.A."/>
            <person name="Lipzen A."/>
            <person name="Lundell T."/>
            <person name="Morin E."/>
            <person name="Murat C."/>
            <person name="Riley R."/>
            <person name="Ohm R."/>
            <person name="Sun H."/>
            <person name="Tunlid A."/>
            <person name="Henrissat B."/>
            <person name="Grigoriev I.V."/>
            <person name="Hibbett D.S."/>
            <person name="Martin F."/>
        </authorList>
    </citation>
    <scope>NUCLEOTIDE SEQUENCE [LARGE SCALE GENOMIC DNA]</scope>
    <source>
        <strain evidence="2">ATCC 200175</strain>
    </source>
</reference>
<dbReference type="HOGENOM" id="CLU_2159176_0_0_1"/>
<keyword evidence="2" id="KW-1185">Reference proteome</keyword>
<dbReference type="EMBL" id="KN821839">
    <property type="protein sequence ID" value="KIJ04430.1"/>
    <property type="molecule type" value="Genomic_DNA"/>
</dbReference>
<name>A0A0C9SSB1_PAXIN</name>
<evidence type="ECO:0000313" key="2">
    <source>
        <dbReference type="Proteomes" id="UP000053647"/>
    </source>
</evidence>
<evidence type="ECO:0000313" key="1">
    <source>
        <dbReference type="EMBL" id="KIJ04430.1"/>
    </source>
</evidence>
<protein>
    <submittedName>
        <fullName evidence="1">Unplaced genomic scaffold PAXINscaffold_2517, whole genome shotgun sequence</fullName>
    </submittedName>
</protein>
<sequence length="111" mass="12434">MPRSLNNSNLTFDLTNSIVRSDDHLACHAGSFGDVYKCKYRSGSGLKEVAVKALRLIKIKLEELEETSWSTESSKSGGDFVTGTSSGFKMASSDLLLWYLYGWHMELFKRS</sequence>
<dbReference type="AlphaFoldDB" id="A0A0C9SSB1"/>
<dbReference type="Proteomes" id="UP000053647">
    <property type="component" value="Unassembled WGS sequence"/>
</dbReference>
<accession>A0A0C9SSB1</accession>
<dbReference type="OrthoDB" id="2683818at2759"/>